<comment type="similarity">
    <text evidence="2">Belongs to the Fur family.</text>
</comment>
<dbReference type="Proteomes" id="UP000216207">
    <property type="component" value="Unassembled WGS sequence"/>
</dbReference>
<dbReference type="Gene3D" id="1.10.10.10">
    <property type="entry name" value="Winged helix-like DNA-binding domain superfamily/Winged helix DNA-binding domain"/>
    <property type="match status" value="1"/>
</dbReference>
<dbReference type="RefSeq" id="WP_011246548.1">
    <property type="nucleotide sequence ID" value="NZ_BOQQ01000005.1"/>
</dbReference>
<dbReference type="PANTHER" id="PTHR33202:SF1">
    <property type="entry name" value="FERRIC UPTAKE REGULATION PROTEIN"/>
    <property type="match status" value="1"/>
</dbReference>
<comment type="cofactor">
    <cofactor evidence="10">
        <name>Mn(2+)</name>
        <dbReference type="ChEBI" id="CHEBI:29035"/>
    </cofactor>
    <cofactor evidence="10">
        <name>Fe(2+)</name>
        <dbReference type="ChEBI" id="CHEBI:29033"/>
    </cofactor>
    <text evidence="10">Binds 1 Mn(2+) or Fe(2+) ion per subunit.</text>
</comment>
<feature type="binding site" evidence="9">
    <location>
        <position position="133"/>
    </location>
    <ligand>
        <name>Zn(2+)</name>
        <dbReference type="ChEBI" id="CHEBI:29105"/>
    </ligand>
</feature>
<dbReference type="Gene3D" id="3.30.1490.190">
    <property type="match status" value="1"/>
</dbReference>
<evidence type="ECO:0000256" key="6">
    <source>
        <dbReference type="ARBA" id="ARBA00023015"/>
    </source>
</evidence>
<dbReference type="SUPFAM" id="SSF46785">
    <property type="entry name" value="Winged helix' DNA-binding domain"/>
    <property type="match status" value="1"/>
</dbReference>
<protein>
    <submittedName>
        <fullName evidence="11">Transcriptional repressor</fullName>
    </submittedName>
</protein>
<evidence type="ECO:0000256" key="5">
    <source>
        <dbReference type="ARBA" id="ARBA00022833"/>
    </source>
</evidence>
<proteinExistence type="inferred from homology"/>
<evidence type="ECO:0000256" key="8">
    <source>
        <dbReference type="ARBA" id="ARBA00023163"/>
    </source>
</evidence>
<evidence type="ECO:0000256" key="3">
    <source>
        <dbReference type="ARBA" id="ARBA00022490"/>
    </source>
</evidence>
<evidence type="ECO:0000256" key="10">
    <source>
        <dbReference type="PIRSR" id="PIRSR602481-2"/>
    </source>
</evidence>
<dbReference type="InterPro" id="IPR043135">
    <property type="entry name" value="Fur_C"/>
</dbReference>
<dbReference type="InterPro" id="IPR036390">
    <property type="entry name" value="WH_DNA-bd_sf"/>
</dbReference>
<feature type="binding site" evidence="9">
    <location>
        <position position="98"/>
    </location>
    <ligand>
        <name>Zn(2+)</name>
        <dbReference type="ChEBI" id="CHEBI:29105"/>
    </ligand>
</feature>
<dbReference type="PANTHER" id="PTHR33202">
    <property type="entry name" value="ZINC UPTAKE REGULATION PROTEIN"/>
    <property type="match status" value="1"/>
</dbReference>
<evidence type="ECO:0000313" key="12">
    <source>
        <dbReference type="Proteomes" id="UP000216207"/>
    </source>
</evidence>
<feature type="binding site" evidence="9">
    <location>
        <position position="95"/>
    </location>
    <ligand>
        <name>Zn(2+)</name>
        <dbReference type="ChEBI" id="CHEBI:29105"/>
    </ligand>
</feature>
<accession>A0A268P4B8</accession>
<name>A0A268P4B8_SHOCL</name>
<evidence type="ECO:0000256" key="2">
    <source>
        <dbReference type="ARBA" id="ARBA00007957"/>
    </source>
</evidence>
<sequence>MDVSTALNRLKEEGYKYTGKREEMLKLFAANSRYLSARGVLEAMQDRYPGLSFDTIYRNLSLFAEIGLLETTELDGEKRFRFSCETSDHHHHLICLECGKTEHFHNCPMDESLAKRFPHFHVTGHKFEIYGMCEQCQQ</sequence>
<dbReference type="GO" id="GO:0045892">
    <property type="term" value="P:negative regulation of DNA-templated transcription"/>
    <property type="evidence" value="ECO:0007669"/>
    <property type="project" value="TreeGrafter"/>
</dbReference>
<feature type="binding site" evidence="10">
    <location>
        <position position="89"/>
    </location>
    <ligand>
        <name>Fe cation</name>
        <dbReference type="ChEBI" id="CHEBI:24875"/>
    </ligand>
</feature>
<keyword evidence="6" id="KW-0805">Transcription regulation</keyword>
<keyword evidence="7" id="KW-0238">DNA-binding</keyword>
<dbReference type="GO" id="GO:0008270">
    <property type="term" value="F:zinc ion binding"/>
    <property type="evidence" value="ECO:0007669"/>
    <property type="project" value="TreeGrafter"/>
</dbReference>
<keyword evidence="4" id="KW-0678">Repressor</keyword>
<keyword evidence="8" id="KW-0804">Transcription</keyword>
<keyword evidence="3" id="KW-0963">Cytoplasm</keyword>
<keyword evidence="9" id="KW-0479">Metal-binding</keyword>
<comment type="caution">
    <text evidence="11">The sequence shown here is derived from an EMBL/GenBank/DDBJ whole genome shotgun (WGS) entry which is preliminary data.</text>
</comment>
<gene>
    <name evidence="11" type="ORF">CHH72_01100</name>
</gene>
<dbReference type="InterPro" id="IPR036388">
    <property type="entry name" value="WH-like_DNA-bd_sf"/>
</dbReference>
<dbReference type="AlphaFoldDB" id="A0A268P4B8"/>
<evidence type="ECO:0000256" key="7">
    <source>
        <dbReference type="ARBA" id="ARBA00023125"/>
    </source>
</evidence>
<keyword evidence="5 9" id="KW-0862">Zinc</keyword>
<comment type="cofactor">
    <cofactor evidence="9">
        <name>Zn(2+)</name>
        <dbReference type="ChEBI" id="CHEBI:29105"/>
    </cofactor>
    <text evidence="9">Binds 1 zinc ion per subunit.</text>
</comment>
<dbReference type="InterPro" id="IPR002481">
    <property type="entry name" value="FUR"/>
</dbReference>
<evidence type="ECO:0000256" key="4">
    <source>
        <dbReference type="ARBA" id="ARBA00022491"/>
    </source>
</evidence>
<dbReference type="Pfam" id="PF01475">
    <property type="entry name" value="FUR"/>
    <property type="match status" value="1"/>
</dbReference>
<evidence type="ECO:0000256" key="1">
    <source>
        <dbReference type="ARBA" id="ARBA00004496"/>
    </source>
</evidence>
<dbReference type="GO" id="GO:1900376">
    <property type="term" value="P:regulation of secondary metabolite biosynthetic process"/>
    <property type="evidence" value="ECO:0007669"/>
    <property type="project" value="TreeGrafter"/>
</dbReference>
<dbReference type="GO" id="GO:0005737">
    <property type="term" value="C:cytoplasm"/>
    <property type="evidence" value="ECO:0007669"/>
    <property type="project" value="UniProtKB-SubCell"/>
</dbReference>
<organism evidence="11 12">
    <name type="scientific">Shouchella clausii</name>
    <name type="common">Alkalihalobacillus clausii</name>
    <dbReference type="NCBI Taxonomy" id="79880"/>
    <lineage>
        <taxon>Bacteria</taxon>
        <taxon>Bacillati</taxon>
        <taxon>Bacillota</taxon>
        <taxon>Bacilli</taxon>
        <taxon>Bacillales</taxon>
        <taxon>Bacillaceae</taxon>
        <taxon>Shouchella</taxon>
    </lineage>
</organism>
<evidence type="ECO:0000256" key="9">
    <source>
        <dbReference type="PIRSR" id="PIRSR602481-1"/>
    </source>
</evidence>
<dbReference type="CDD" id="cd07153">
    <property type="entry name" value="Fur_like"/>
    <property type="match status" value="1"/>
</dbReference>
<dbReference type="OMA" id="DMKHFAI"/>
<feature type="binding site" evidence="9">
    <location>
        <position position="136"/>
    </location>
    <ligand>
        <name>Zn(2+)</name>
        <dbReference type="ChEBI" id="CHEBI:29105"/>
    </ligand>
</feature>
<comment type="subcellular location">
    <subcellularLocation>
        <location evidence="1">Cytoplasm</location>
    </subcellularLocation>
</comment>
<evidence type="ECO:0000313" key="11">
    <source>
        <dbReference type="EMBL" id="PAE90518.1"/>
    </source>
</evidence>
<keyword evidence="10" id="KW-0408">Iron</keyword>
<dbReference type="EMBL" id="NPCC01000004">
    <property type="protein sequence ID" value="PAE90518.1"/>
    <property type="molecule type" value="Genomic_DNA"/>
</dbReference>
<reference evidence="11 12" key="1">
    <citation type="submission" date="2017-07" db="EMBL/GenBank/DDBJ databases">
        <title>Isolation and whole genome analysis of endospore-forming bacteria from heroin.</title>
        <authorList>
            <person name="Kalinowski J."/>
            <person name="Ahrens B."/>
            <person name="Al-Dilaimi A."/>
            <person name="Winkler A."/>
            <person name="Wibberg D."/>
            <person name="Schleenbecker U."/>
            <person name="Ruckert C."/>
            <person name="Wolfel R."/>
            <person name="Grass G."/>
        </authorList>
    </citation>
    <scope>NUCLEOTIDE SEQUENCE [LARGE SCALE GENOMIC DNA]</scope>
    <source>
        <strain evidence="11 12">7539</strain>
    </source>
</reference>
<dbReference type="GO" id="GO:0003700">
    <property type="term" value="F:DNA-binding transcription factor activity"/>
    <property type="evidence" value="ECO:0007669"/>
    <property type="project" value="InterPro"/>
</dbReference>
<feature type="binding site" evidence="10">
    <location>
        <position position="125"/>
    </location>
    <ligand>
        <name>Fe cation</name>
        <dbReference type="ChEBI" id="CHEBI:24875"/>
    </ligand>
</feature>
<dbReference type="GO" id="GO:0000976">
    <property type="term" value="F:transcription cis-regulatory region binding"/>
    <property type="evidence" value="ECO:0007669"/>
    <property type="project" value="TreeGrafter"/>
</dbReference>